<dbReference type="EMBL" id="CM047740">
    <property type="protein sequence ID" value="KAJ0041438.1"/>
    <property type="molecule type" value="Genomic_DNA"/>
</dbReference>
<sequence length="124" mass="14180">MSLGLSGDSLGKILTQFPRILTYRVEDNLRLIAEYFKSLGVDVAIVLHKSPGNLGLSIEGHLKPVTKFFWERGFSVEEVRTKRIRPRYALVKELGVKKGLNRMLALSRCDFEKVLQMYRKNVLA</sequence>
<evidence type="ECO:0000313" key="1">
    <source>
        <dbReference type="EMBL" id="KAJ0041438.1"/>
    </source>
</evidence>
<reference evidence="2" key="1">
    <citation type="journal article" date="2023" name="G3 (Bethesda)">
        <title>Genome assembly and association tests identify interacting loci associated with vigor, precocity, and sex in interspecific pistachio rootstocks.</title>
        <authorList>
            <person name="Palmer W."/>
            <person name="Jacygrad E."/>
            <person name="Sagayaradj S."/>
            <person name="Cavanaugh K."/>
            <person name="Han R."/>
            <person name="Bertier L."/>
            <person name="Beede B."/>
            <person name="Kafkas S."/>
            <person name="Golino D."/>
            <person name="Preece J."/>
            <person name="Michelmore R."/>
        </authorList>
    </citation>
    <scope>NUCLEOTIDE SEQUENCE [LARGE SCALE GENOMIC DNA]</scope>
</reference>
<protein>
    <submittedName>
        <fullName evidence="1">Uncharacterized protein</fullName>
    </submittedName>
</protein>
<organism evidence="1 2">
    <name type="scientific">Pistacia integerrima</name>
    <dbReference type="NCBI Taxonomy" id="434235"/>
    <lineage>
        <taxon>Eukaryota</taxon>
        <taxon>Viridiplantae</taxon>
        <taxon>Streptophyta</taxon>
        <taxon>Embryophyta</taxon>
        <taxon>Tracheophyta</taxon>
        <taxon>Spermatophyta</taxon>
        <taxon>Magnoliopsida</taxon>
        <taxon>eudicotyledons</taxon>
        <taxon>Gunneridae</taxon>
        <taxon>Pentapetalae</taxon>
        <taxon>rosids</taxon>
        <taxon>malvids</taxon>
        <taxon>Sapindales</taxon>
        <taxon>Anacardiaceae</taxon>
        <taxon>Pistacia</taxon>
    </lineage>
</organism>
<dbReference type="Proteomes" id="UP001163603">
    <property type="component" value="Chromosome 5"/>
</dbReference>
<gene>
    <name evidence="1" type="ORF">Pint_26833</name>
</gene>
<keyword evidence="2" id="KW-1185">Reference proteome</keyword>
<name>A0ACC0YSH3_9ROSI</name>
<accession>A0ACC0YSH3</accession>
<comment type="caution">
    <text evidence="1">The sequence shown here is derived from an EMBL/GenBank/DDBJ whole genome shotgun (WGS) entry which is preliminary data.</text>
</comment>
<proteinExistence type="predicted"/>
<evidence type="ECO:0000313" key="2">
    <source>
        <dbReference type="Proteomes" id="UP001163603"/>
    </source>
</evidence>